<dbReference type="RefSeq" id="WP_145271496.1">
    <property type="nucleotide sequence ID" value="NZ_CP036426.1"/>
</dbReference>
<evidence type="ECO:0000256" key="6">
    <source>
        <dbReference type="ARBA" id="ARBA00023136"/>
    </source>
</evidence>
<proteinExistence type="inferred from homology"/>
<feature type="transmembrane region" description="Helical" evidence="7">
    <location>
        <begin position="306"/>
        <end position="324"/>
    </location>
</feature>
<feature type="transmembrane region" description="Helical" evidence="7">
    <location>
        <begin position="113"/>
        <end position="131"/>
    </location>
</feature>
<keyword evidence="4 7" id="KW-1133">Transmembrane helix</keyword>
<feature type="transmembrane region" description="Helical" evidence="7">
    <location>
        <begin position="235"/>
        <end position="260"/>
    </location>
</feature>
<feature type="transmembrane region" description="Helical" evidence="7">
    <location>
        <begin position="266"/>
        <end position="285"/>
    </location>
</feature>
<evidence type="ECO:0000256" key="7">
    <source>
        <dbReference type="SAM" id="Phobius"/>
    </source>
</evidence>
<evidence type="ECO:0000256" key="3">
    <source>
        <dbReference type="ARBA" id="ARBA00022692"/>
    </source>
</evidence>
<dbReference type="KEGG" id="tpla:ElP_36370"/>
<feature type="transmembrane region" description="Helical" evidence="7">
    <location>
        <begin position="361"/>
        <end position="384"/>
    </location>
</feature>
<organism evidence="9 10">
    <name type="scientific">Tautonia plasticadhaerens</name>
    <dbReference type="NCBI Taxonomy" id="2527974"/>
    <lineage>
        <taxon>Bacteria</taxon>
        <taxon>Pseudomonadati</taxon>
        <taxon>Planctomycetota</taxon>
        <taxon>Planctomycetia</taxon>
        <taxon>Isosphaerales</taxon>
        <taxon>Isosphaeraceae</taxon>
        <taxon>Tautonia</taxon>
    </lineage>
</organism>
<feature type="transmembrane region" description="Helical" evidence="7">
    <location>
        <begin position="390"/>
        <end position="411"/>
    </location>
</feature>
<dbReference type="GO" id="GO:0015112">
    <property type="term" value="F:nitrate transmembrane transporter activity"/>
    <property type="evidence" value="ECO:0007669"/>
    <property type="project" value="InterPro"/>
</dbReference>
<keyword evidence="3 7" id="KW-0812">Transmembrane</keyword>
<dbReference type="GO" id="GO:0042128">
    <property type="term" value="P:nitrate assimilation"/>
    <property type="evidence" value="ECO:0007669"/>
    <property type="project" value="UniProtKB-KW"/>
</dbReference>
<dbReference type="InterPro" id="IPR011701">
    <property type="entry name" value="MFS"/>
</dbReference>
<evidence type="ECO:0000256" key="4">
    <source>
        <dbReference type="ARBA" id="ARBA00022989"/>
    </source>
</evidence>
<feature type="domain" description="Major facilitator superfamily (MFS) profile" evidence="8">
    <location>
        <begin position="22"/>
        <end position="416"/>
    </location>
</feature>
<evidence type="ECO:0000259" key="8">
    <source>
        <dbReference type="PROSITE" id="PS50850"/>
    </source>
</evidence>
<feature type="transmembrane region" description="Helical" evidence="7">
    <location>
        <begin position="330"/>
        <end position="354"/>
    </location>
</feature>
<dbReference type="InterPro" id="IPR044772">
    <property type="entry name" value="NO3_transporter"/>
</dbReference>
<comment type="similarity">
    <text evidence="2">Belongs to the major facilitator superfamily. Nitrate/nitrite porter (TC 2.A.1.8) family.</text>
</comment>
<reference evidence="9 10" key="1">
    <citation type="submission" date="2019-02" db="EMBL/GenBank/DDBJ databases">
        <title>Deep-cultivation of Planctomycetes and their phenomic and genomic characterization uncovers novel biology.</title>
        <authorList>
            <person name="Wiegand S."/>
            <person name="Jogler M."/>
            <person name="Boedeker C."/>
            <person name="Pinto D."/>
            <person name="Vollmers J."/>
            <person name="Rivas-Marin E."/>
            <person name="Kohn T."/>
            <person name="Peeters S.H."/>
            <person name="Heuer A."/>
            <person name="Rast P."/>
            <person name="Oberbeckmann S."/>
            <person name="Bunk B."/>
            <person name="Jeske O."/>
            <person name="Meyerdierks A."/>
            <person name="Storesund J.E."/>
            <person name="Kallscheuer N."/>
            <person name="Luecker S."/>
            <person name="Lage O.M."/>
            <person name="Pohl T."/>
            <person name="Merkel B.J."/>
            <person name="Hornburger P."/>
            <person name="Mueller R.-W."/>
            <person name="Bruemmer F."/>
            <person name="Labrenz M."/>
            <person name="Spormann A.M."/>
            <person name="Op den Camp H."/>
            <person name="Overmann J."/>
            <person name="Amann R."/>
            <person name="Jetten M.S.M."/>
            <person name="Mascher T."/>
            <person name="Medema M.H."/>
            <person name="Devos D.P."/>
            <person name="Kaster A.-K."/>
            <person name="Ovreas L."/>
            <person name="Rohde M."/>
            <person name="Galperin M.Y."/>
            <person name="Jogler C."/>
        </authorList>
    </citation>
    <scope>NUCLEOTIDE SEQUENCE [LARGE SCALE GENOMIC DNA]</scope>
    <source>
        <strain evidence="9 10">ElP</strain>
    </source>
</reference>
<keyword evidence="6 7" id="KW-0472">Membrane</keyword>
<feature type="transmembrane region" description="Helical" evidence="7">
    <location>
        <begin position="27"/>
        <end position="46"/>
    </location>
</feature>
<evidence type="ECO:0000313" key="9">
    <source>
        <dbReference type="EMBL" id="QDV35731.1"/>
    </source>
</evidence>
<dbReference type="Proteomes" id="UP000317835">
    <property type="component" value="Chromosome"/>
</dbReference>
<name>A0A518H4G4_9BACT</name>
<dbReference type="Pfam" id="PF07690">
    <property type="entry name" value="MFS_1"/>
    <property type="match status" value="1"/>
</dbReference>
<evidence type="ECO:0000256" key="5">
    <source>
        <dbReference type="ARBA" id="ARBA00023063"/>
    </source>
</evidence>
<protein>
    <submittedName>
        <fullName evidence="9">Nitrate transporter</fullName>
    </submittedName>
</protein>
<dbReference type="SUPFAM" id="SSF103473">
    <property type="entry name" value="MFS general substrate transporter"/>
    <property type="match status" value="1"/>
</dbReference>
<keyword evidence="5" id="KW-0534">Nitrate assimilation</keyword>
<accession>A0A518H4G4</accession>
<dbReference type="Gene3D" id="1.20.1250.20">
    <property type="entry name" value="MFS general substrate transporter like domains"/>
    <property type="match status" value="2"/>
</dbReference>
<dbReference type="GO" id="GO:0016020">
    <property type="term" value="C:membrane"/>
    <property type="evidence" value="ECO:0007669"/>
    <property type="project" value="UniProtKB-SubCell"/>
</dbReference>
<feature type="transmembrane region" description="Helical" evidence="7">
    <location>
        <begin position="181"/>
        <end position="204"/>
    </location>
</feature>
<comment type="subcellular location">
    <subcellularLocation>
        <location evidence="1">Membrane</location>
        <topology evidence="1">Multi-pass membrane protein</topology>
    </subcellularLocation>
</comment>
<dbReference type="PROSITE" id="PS50850">
    <property type="entry name" value="MFS"/>
    <property type="match status" value="1"/>
</dbReference>
<dbReference type="AlphaFoldDB" id="A0A518H4G4"/>
<sequence length="439" mass="46228">MTADGRATRINLLDFTTPPMRTFHCSWFAFFLCFFAWFGIAPLMPIVREEMALTASQVGWCIIGSVAITVVARLAVGLLCDRFGPRRTYSALLVLGALPVMGIGLARDYPTFLAFRVAIGAIGASFVITQYHTSVMFAPNCVGTANATTAGWGNLGGGVTQLTMPLAFSLLAGTLGLGTFWGWRLAMVAAGATCLTMGVAYYLLTQDSPRGDLDERTHRRRPRGGFRRAASDRRVWALFVLYGACFGVELTINNIAALYFVDDFDLGLRAAGVAAASFGLMNLFARTLGGALGDAFGGWIGLKGRVTWLFTTVFLEGLALMAFARMSSLVFALPALVVFSLFVQMAEGATFSVVPFVDRKALGAVAGIVGAGGNAGAVAAGFLFRGALPWSTALMVLGAAVAASSFLALGVRFSEDAEAEAAAEFEAAVGRRAATTAAA</sequence>
<feature type="transmembrane region" description="Helical" evidence="7">
    <location>
        <begin position="58"/>
        <end position="76"/>
    </location>
</feature>
<evidence type="ECO:0000256" key="2">
    <source>
        <dbReference type="ARBA" id="ARBA00008432"/>
    </source>
</evidence>
<dbReference type="OrthoDB" id="9773404at2"/>
<feature type="transmembrane region" description="Helical" evidence="7">
    <location>
        <begin position="88"/>
        <end position="106"/>
    </location>
</feature>
<evidence type="ECO:0000313" key="10">
    <source>
        <dbReference type="Proteomes" id="UP000317835"/>
    </source>
</evidence>
<dbReference type="InterPro" id="IPR020846">
    <property type="entry name" value="MFS_dom"/>
</dbReference>
<gene>
    <name evidence="9" type="primary">nasA</name>
    <name evidence="9" type="ORF">ElP_36370</name>
</gene>
<dbReference type="EMBL" id="CP036426">
    <property type="protein sequence ID" value="QDV35731.1"/>
    <property type="molecule type" value="Genomic_DNA"/>
</dbReference>
<keyword evidence="10" id="KW-1185">Reference proteome</keyword>
<dbReference type="InterPro" id="IPR036259">
    <property type="entry name" value="MFS_trans_sf"/>
</dbReference>
<evidence type="ECO:0000256" key="1">
    <source>
        <dbReference type="ARBA" id="ARBA00004141"/>
    </source>
</evidence>
<dbReference type="PANTHER" id="PTHR23515">
    <property type="entry name" value="HIGH-AFFINITY NITRATE TRANSPORTER 2.3"/>
    <property type="match status" value="1"/>
</dbReference>